<dbReference type="Proteomes" id="UP000517258">
    <property type="component" value="Unassembled WGS sequence"/>
</dbReference>
<dbReference type="Proteomes" id="UP000566597">
    <property type="component" value="Unassembled WGS sequence"/>
</dbReference>
<accession>A0A456D9S2</accession>
<evidence type="ECO:0000313" key="5">
    <source>
        <dbReference type="EMBL" id="EAE2660154.1"/>
    </source>
</evidence>
<dbReference type="EMBL" id="AAAQOE010000001">
    <property type="protein sequence ID" value="EAE1094970.1"/>
    <property type="molecule type" value="Genomic_DNA"/>
</dbReference>
<dbReference type="EMBL" id="AAAIJX010000003">
    <property type="protein sequence ID" value="EAC4482372.1"/>
    <property type="molecule type" value="Genomic_DNA"/>
</dbReference>
<evidence type="ECO:0000313" key="8">
    <source>
        <dbReference type="EMBL" id="EAH0250924.1"/>
    </source>
</evidence>
<dbReference type="EMBL" id="AANOZB010000003">
    <property type="protein sequence ID" value="EDP8409605.1"/>
    <property type="molecule type" value="Genomic_DNA"/>
</dbReference>
<evidence type="ECO:0000313" key="12">
    <source>
        <dbReference type="EMBL" id="EDP8409605.1"/>
    </source>
</evidence>
<evidence type="ECO:0000313" key="3">
    <source>
        <dbReference type="EMBL" id="EAD8147403.1"/>
    </source>
</evidence>
<evidence type="ECO:0000313" key="18">
    <source>
        <dbReference type="Proteomes" id="UP000517258"/>
    </source>
</evidence>
<dbReference type="Proteomes" id="UP000383365">
    <property type="component" value="Unassembled WGS sequence"/>
</dbReference>
<evidence type="ECO:0000313" key="22">
    <source>
        <dbReference type="Proteomes" id="UP000566597"/>
    </source>
</evidence>
<proteinExistence type="predicted"/>
<dbReference type="EMBL" id="AAARIE010000007">
    <property type="protein sequence ID" value="EAE2660154.1"/>
    <property type="molecule type" value="Genomic_DNA"/>
</dbReference>
<dbReference type="EMBL" id="AABEVI010000003">
    <property type="protein sequence ID" value="EAH0217785.1"/>
    <property type="molecule type" value="Genomic_DNA"/>
</dbReference>
<evidence type="ECO:0000313" key="10">
    <source>
        <dbReference type="EMBL" id="EAH3126771.1"/>
    </source>
</evidence>
<dbReference type="Proteomes" id="UP000548826">
    <property type="component" value="Unassembled WGS sequence"/>
</dbReference>
<organism evidence="4 13">
    <name type="scientific">Listeria monocytogenes</name>
    <dbReference type="NCBI Taxonomy" id="1639"/>
    <lineage>
        <taxon>Bacteria</taxon>
        <taxon>Bacillati</taxon>
        <taxon>Bacillota</taxon>
        <taxon>Bacilli</taxon>
        <taxon>Bacillales</taxon>
        <taxon>Listeriaceae</taxon>
        <taxon>Listeria</taxon>
    </lineage>
</organism>
<evidence type="ECO:0000313" key="14">
    <source>
        <dbReference type="Proteomes" id="UP000371553"/>
    </source>
</evidence>
<evidence type="ECO:0000313" key="16">
    <source>
        <dbReference type="Proteomes" id="UP000470497"/>
    </source>
</evidence>
<keyword evidence="1" id="KW-1133">Transmembrane helix</keyword>
<evidence type="ECO:0000313" key="17">
    <source>
        <dbReference type="Proteomes" id="UP000478945"/>
    </source>
</evidence>
<evidence type="ECO:0000313" key="9">
    <source>
        <dbReference type="EMBL" id="EAH1615990.1"/>
    </source>
</evidence>
<dbReference type="EMBL" id="AABEVT010000001">
    <property type="protein sequence ID" value="EAH0250924.1"/>
    <property type="molecule type" value="Genomic_DNA"/>
</dbReference>
<evidence type="ECO:0000313" key="15">
    <source>
        <dbReference type="Proteomes" id="UP000413786"/>
    </source>
</evidence>
<dbReference type="Proteomes" id="UP000413786">
    <property type="component" value="Unassembled WGS sequence"/>
</dbReference>
<evidence type="ECO:0000313" key="21">
    <source>
        <dbReference type="Proteomes" id="UP000548826"/>
    </source>
</evidence>
<dbReference type="Proteomes" id="UP000525068">
    <property type="component" value="Unassembled WGS sequence"/>
</dbReference>
<dbReference type="AlphaFoldDB" id="A0A456D9S2"/>
<evidence type="ECO:0000313" key="20">
    <source>
        <dbReference type="Proteomes" id="UP000529135"/>
    </source>
</evidence>
<keyword evidence="1" id="KW-0472">Membrane</keyword>
<evidence type="ECO:0000313" key="2">
    <source>
        <dbReference type="EMBL" id="EAC4482372.1"/>
    </source>
</evidence>
<sequence length="71" mass="8424">MSTLYSFENIFGNSLLNILIIIIAVWIVLLNLIKIFDYNKTHPKEIKVINLVFFVLSLWFFIRFILSISLF</sequence>
<dbReference type="Proteomes" id="UP000478945">
    <property type="component" value="Unassembled WGS sequence"/>
</dbReference>
<feature type="transmembrane region" description="Helical" evidence="1">
    <location>
        <begin position="48"/>
        <end position="70"/>
    </location>
</feature>
<dbReference type="RefSeq" id="WP_003733797.1">
    <property type="nucleotide sequence ID" value="NZ_JAEMWM010000001.1"/>
</dbReference>
<evidence type="ECO:0000313" key="19">
    <source>
        <dbReference type="Proteomes" id="UP000525068"/>
    </source>
</evidence>
<name>A0A456D9S2_LISMN</name>
<evidence type="ECO:0000313" key="6">
    <source>
        <dbReference type="EMBL" id="EAG9856575.1"/>
    </source>
</evidence>
<evidence type="ECO:0000313" key="11">
    <source>
        <dbReference type="EMBL" id="ECL0130545.1"/>
    </source>
</evidence>
<protein>
    <submittedName>
        <fullName evidence="4">Uncharacterized protein</fullName>
    </submittedName>
</protein>
<dbReference type="EMBL" id="AAAPCR010000019">
    <property type="protein sequence ID" value="EAD8147403.1"/>
    <property type="molecule type" value="Genomic_DNA"/>
</dbReference>
<dbReference type="Proteomes" id="UP000355989">
    <property type="component" value="Unassembled WGS sequence"/>
</dbReference>
<dbReference type="Proteomes" id="UP000371553">
    <property type="component" value="Unassembled WGS sequence"/>
</dbReference>
<dbReference type="EMBL" id="AABFMV010000008">
    <property type="protein sequence ID" value="EAH1615990.1"/>
    <property type="molecule type" value="Genomic_DNA"/>
</dbReference>
<evidence type="ECO:0000256" key="1">
    <source>
        <dbReference type="SAM" id="Phobius"/>
    </source>
</evidence>
<gene>
    <name evidence="4" type="ORF">APD94_03275</name>
    <name evidence="3" type="ORF">CD20_15145</name>
    <name evidence="9" type="ORF">D4271_11265</name>
    <name evidence="6" type="ORF">D4C60_06180</name>
    <name evidence="7" type="ORF">D4D89_05605</name>
    <name evidence="8" type="ORF">D4U23_00825</name>
    <name evidence="10" type="ORF">D5M70_05600</name>
    <name evidence="2" type="ORF">E0I39_05670</name>
    <name evidence="5" type="ORF">E1V33_08300</name>
    <name evidence="11" type="ORF">FJU19_05510</name>
    <name evidence="12" type="ORF">G3R95_001155</name>
</gene>
<reference evidence="13 14" key="1">
    <citation type="submission" date="2018-06" db="EMBL/GenBank/DDBJ databases">
        <authorList>
            <consortium name="GenomeTrakr: Next Generation Sequencing Network for Food Pathogen Tracability"/>
        </authorList>
    </citation>
    <scope>NUCLEOTIDE SEQUENCE [LARGE SCALE GENOMIC DNA]</scope>
    <source>
        <strain evidence="4 13">FLAG-78586</strain>
        <strain evidence="3 14">NYAG13B12507-5</strain>
    </source>
</reference>
<dbReference type="Proteomes" id="UP000529135">
    <property type="component" value="Unassembled WGS sequence"/>
</dbReference>
<dbReference type="EMBL" id="AAJEKY010000003">
    <property type="protein sequence ID" value="ECL0130545.1"/>
    <property type="molecule type" value="Genomic_DNA"/>
</dbReference>
<evidence type="ECO:0000313" key="13">
    <source>
        <dbReference type="Proteomes" id="UP000355989"/>
    </source>
</evidence>
<keyword evidence="1" id="KW-0812">Transmembrane</keyword>
<dbReference type="EMBL" id="AABGFX010000003">
    <property type="protein sequence ID" value="EAH3126771.1"/>
    <property type="molecule type" value="Genomic_DNA"/>
</dbReference>
<reference evidence="18 19" key="2">
    <citation type="submission" date="2019-04" db="EMBL/GenBank/DDBJ databases">
        <authorList>
            <person name="Ashton P.M."/>
            <person name="Dallman T."/>
            <person name="Nair S."/>
            <person name="De Pinna E."/>
            <person name="Peters T."/>
            <person name="Grant K."/>
        </authorList>
    </citation>
    <scope>NUCLEOTIDE SEQUENCE [LARGE SCALE GENOMIC DNA]</scope>
    <source>
        <strain evidence="8 22">406731</strain>
        <strain evidence="6 21">429821</strain>
        <strain evidence="9 19">562417</strain>
        <strain evidence="10 20">562428</strain>
        <strain evidence="7 18">563356</strain>
        <strain evidence="2 15">688377</strain>
        <strain evidence="11 17">760311</strain>
        <strain evidence="12 16">883775</strain>
        <strain evidence="5">RL15000161</strain>
    </source>
</reference>
<evidence type="ECO:0000313" key="7">
    <source>
        <dbReference type="EMBL" id="EAH0217785.1"/>
    </source>
</evidence>
<feature type="transmembrane region" description="Helical" evidence="1">
    <location>
        <begin position="15"/>
        <end position="36"/>
    </location>
</feature>
<dbReference type="EMBL" id="AABEQV010000003">
    <property type="protein sequence ID" value="EAG9856575.1"/>
    <property type="molecule type" value="Genomic_DNA"/>
</dbReference>
<dbReference type="Proteomes" id="UP000470497">
    <property type="component" value="Unassembled WGS sequence"/>
</dbReference>
<comment type="caution">
    <text evidence="4">The sequence shown here is derived from an EMBL/GenBank/DDBJ whole genome shotgun (WGS) entry which is preliminary data.</text>
</comment>
<evidence type="ECO:0000313" key="4">
    <source>
        <dbReference type="EMBL" id="EAE1094970.1"/>
    </source>
</evidence>